<evidence type="ECO:0000256" key="2">
    <source>
        <dbReference type="ARBA" id="ARBA00009820"/>
    </source>
</evidence>
<comment type="similarity">
    <text evidence="2 5">Belongs to the TolB family.</text>
</comment>
<keyword evidence="5" id="KW-0132">Cell division</keyword>
<protein>
    <recommendedName>
        <fullName evidence="5">Tol-Pal system protein TolB</fullName>
    </recommendedName>
</protein>
<dbReference type="GO" id="GO:0051301">
    <property type="term" value="P:cell division"/>
    <property type="evidence" value="ECO:0007669"/>
    <property type="project" value="UniProtKB-UniRule"/>
</dbReference>
<feature type="domain" description="TolB N-terminal" evidence="6">
    <location>
        <begin position="26"/>
        <end position="124"/>
    </location>
</feature>
<evidence type="ECO:0000259" key="6">
    <source>
        <dbReference type="Pfam" id="PF04052"/>
    </source>
</evidence>
<dbReference type="Gene3D" id="2.120.10.30">
    <property type="entry name" value="TolB, C-terminal domain"/>
    <property type="match status" value="1"/>
</dbReference>
<proteinExistence type="inferred from homology"/>
<keyword evidence="4 5" id="KW-0574">Periplasm</keyword>
<comment type="function">
    <text evidence="5">Part of the Tol-Pal system, which plays a role in outer membrane invagination during cell division and is important for maintaining outer membrane integrity.</text>
</comment>
<dbReference type="InterPro" id="IPR011659">
    <property type="entry name" value="WD40"/>
</dbReference>
<keyword evidence="3 5" id="KW-0732">Signal</keyword>
<gene>
    <name evidence="5 7" type="primary">tolB</name>
    <name evidence="7" type="ORF">NITFAB_0565</name>
</gene>
<evidence type="ECO:0000256" key="5">
    <source>
        <dbReference type="HAMAP-Rule" id="MF_00671"/>
    </source>
</evidence>
<keyword evidence="5" id="KW-0131">Cell cycle</keyword>
<dbReference type="PANTHER" id="PTHR36842">
    <property type="entry name" value="PROTEIN TOLB HOMOLOG"/>
    <property type="match status" value="1"/>
</dbReference>
<organism evidence="7">
    <name type="scientific">Candidatus Nitrotoga fabula</name>
    <dbReference type="NCBI Taxonomy" id="2182327"/>
    <lineage>
        <taxon>Bacteria</taxon>
        <taxon>Pseudomonadati</taxon>
        <taxon>Pseudomonadota</taxon>
        <taxon>Betaproteobacteria</taxon>
        <taxon>Nitrosomonadales</taxon>
        <taxon>Gallionellaceae</taxon>
        <taxon>Candidatus Nitrotoga</taxon>
    </lineage>
</organism>
<dbReference type="NCBIfam" id="TIGR02800">
    <property type="entry name" value="propeller_TolB"/>
    <property type="match status" value="1"/>
</dbReference>
<dbReference type="InterPro" id="IPR014167">
    <property type="entry name" value="Tol-Pal_TolB"/>
</dbReference>
<evidence type="ECO:0000256" key="1">
    <source>
        <dbReference type="ARBA" id="ARBA00004418"/>
    </source>
</evidence>
<evidence type="ECO:0000256" key="4">
    <source>
        <dbReference type="ARBA" id="ARBA00022764"/>
    </source>
</evidence>
<evidence type="ECO:0000256" key="3">
    <source>
        <dbReference type="ARBA" id="ARBA00022729"/>
    </source>
</evidence>
<feature type="chain" id="PRO_5016186976" description="Tol-Pal system protein TolB" evidence="5">
    <location>
        <begin position="25"/>
        <end position="425"/>
    </location>
</feature>
<dbReference type="EMBL" id="LS423452">
    <property type="protein sequence ID" value="SPS04976.1"/>
    <property type="molecule type" value="Genomic_DNA"/>
</dbReference>
<dbReference type="SUPFAM" id="SSF69304">
    <property type="entry name" value="Tricorn protease N-terminal domain"/>
    <property type="match status" value="1"/>
</dbReference>
<accession>A0A2X0SGR5</accession>
<dbReference type="Gene3D" id="3.40.50.10070">
    <property type="entry name" value="TolB, N-terminal domain"/>
    <property type="match status" value="1"/>
</dbReference>
<dbReference type="GO" id="GO:0017038">
    <property type="term" value="P:protein import"/>
    <property type="evidence" value="ECO:0007669"/>
    <property type="project" value="InterPro"/>
</dbReference>
<dbReference type="Pfam" id="PF04052">
    <property type="entry name" value="TolB_N"/>
    <property type="match status" value="1"/>
</dbReference>
<feature type="signal peptide" evidence="5">
    <location>
        <begin position="1"/>
        <end position="24"/>
    </location>
</feature>
<dbReference type="InterPro" id="IPR011042">
    <property type="entry name" value="6-blade_b-propeller_TolB-like"/>
</dbReference>
<comment type="subunit">
    <text evidence="5">The Tol-Pal system is composed of five core proteins: the inner membrane proteins TolA, TolQ and TolR, the periplasmic protein TolB and the outer membrane protein Pal. They form a network linking the inner and outer membranes and the peptidoglycan layer.</text>
</comment>
<dbReference type="Pfam" id="PF07676">
    <property type="entry name" value="PD40"/>
    <property type="match status" value="5"/>
</dbReference>
<dbReference type="HAMAP" id="MF_00671">
    <property type="entry name" value="TolB"/>
    <property type="match status" value="1"/>
</dbReference>
<evidence type="ECO:0000313" key="7">
    <source>
        <dbReference type="EMBL" id="SPS04976.1"/>
    </source>
</evidence>
<dbReference type="GO" id="GO:0042597">
    <property type="term" value="C:periplasmic space"/>
    <property type="evidence" value="ECO:0007669"/>
    <property type="project" value="UniProtKB-SubCell"/>
</dbReference>
<dbReference type="SUPFAM" id="SSF52964">
    <property type="entry name" value="TolB, N-terminal domain"/>
    <property type="match status" value="1"/>
</dbReference>
<dbReference type="AlphaFoldDB" id="A0A2X0SGR5"/>
<dbReference type="InterPro" id="IPR007195">
    <property type="entry name" value="TolB_N"/>
</dbReference>
<comment type="subcellular location">
    <subcellularLocation>
        <location evidence="1 5">Periplasm</location>
    </subcellularLocation>
</comment>
<dbReference type="PANTHER" id="PTHR36842:SF1">
    <property type="entry name" value="PROTEIN TOLB"/>
    <property type="match status" value="1"/>
</dbReference>
<reference evidence="7" key="1">
    <citation type="submission" date="2018-05" db="EMBL/GenBank/DDBJ databases">
        <authorList>
            <person name="Lanie J.A."/>
            <person name="Ng W.-L."/>
            <person name="Kazmierczak K.M."/>
            <person name="Andrzejewski T.M."/>
            <person name="Davidsen T.M."/>
            <person name="Wayne K.J."/>
            <person name="Tettelin H."/>
            <person name="Glass J.I."/>
            <person name="Rusch D."/>
            <person name="Podicherti R."/>
            <person name="Tsui H.-C.T."/>
            <person name="Winkler M.E."/>
        </authorList>
    </citation>
    <scope>NUCLEOTIDE SEQUENCE</scope>
    <source>
        <strain evidence="7">KNB</strain>
    </source>
</reference>
<name>A0A2X0SGR5_9PROT</name>
<sequence precursor="true">MKGKTMIRYWMLLVLLCIALPVRAALNIDIFGAGENQIPVAIVPFDNEGKLAQRITEIVSADLKSSGNFKIAVPTSKTPHEPHEIDYADWRGVEAMAIGSVEMLPDGRVTVKFRLFDAVKQTELFGQAVTAKADQVRAIGHRIADLIYEKLTGNPGVFSTRIAYVSRQGKTNRLVVADSDGFNDRAVLSINEPIMSPAWSPDGNQLAYVTLEKGHAVVYVQSLLTNQRRVLSDARGSNSAPAWSPDGRQLAIVLTRDGSPQIYLIRADGSDLRRITFSGAIDTEPSFSPDGQYLLFTSDRGGSPQIYRVSVDGKNTERLTFEGGHNFSPRYSPDGKSFVFAHQKDGRFHVAVQDFQTRQMQLLTSGGWDKRPSFSPNGKLILFATESGRRGILTAISSDGRVRTKKNLSSQSGDIREPVWGPFLR</sequence>